<dbReference type="Gene3D" id="3.30.70.100">
    <property type="match status" value="1"/>
</dbReference>
<dbReference type="SUPFAM" id="SSF82689">
    <property type="entry name" value="Mechanosensitive channel protein MscS (YggB), C-terminal domain"/>
    <property type="match status" value="1"/>
</dbReference>
<dbReference type="InterPro" id="IPR010920">
    <property type="entry name" value="LSM_dom_sf"/>
</dbReference>
<dbReference type="Pfam" id="PF00924">
    <property type="entry name" value="MS_channel_2nd"/>
    <property type="match status" value="1"/>
</dbReference>
<keyword evidence="4 7" id="KW-0812">Transmembrane</keyword>
<evidence type="ECO:0000256" key="1">
    <source>
        <dbReference type="ARBA" id="ARBA00004651"/>
    </source>
</evidence>
<keyword evidence="12" id="KW-1185">Reference proteome</keyword>
<dbReference type="GO" id="GO:0008381">
    <property type="term" value="F:mechanosensitive monoatomic ion channel activity"/>
    <property type="evidence" value="ECO:0007669"/>
    <property type="project" value="InterPro"/>
</dbReference>
<evidence type="ECO:0000259" key="9">
    <source>
        <dbReference type="Pfam" id="PF21082"/>
    </source>
</evidence>
<dbReference type="SUPFAM" id="SSF50182">
    <property type="entry name" value="Sm-like ribonucleoproteins"/>
    <property type="match status" value="1"/>
</dbReference>
<dbReference type="STRING" id="1121357.SAMN05661109_02410"/>
<evidence type="ECO:0000256" key="7">
    <source>
        <dbReference type="SAM" id="Phobius"/>
    </source>
</evidence>
<reference evidence="12" key="1">
    <citation type="submission" date="2016-10" db="EMBL/GenBank/DDBJ databases">
        <authorList>
            <person name="Varghese N."/>
            <person name="Submissions S."/>
        </authorList>
    </citation>
    <scope>NUCLEOTIDE SEQUENCE [LARGE SCALE GENOMIC DNA]</scope>
    <source>
        <strain evidence="12">DSM 20524</strain>
    </source>
</reference>
<dbReference type="EMBL" id="FOGQ01000014">
    <property type="protein sequence ID" value="SES25505.1"/>
    <property type="molecule type" value="Genomic_DNA"/>
</dbReference>
<keyword evidence="6 7" id="KW-0472">Membrane</keyword>
<dbReference type="InterPro" id="IPR011066">
    <property type="entry name" value="MscS_channel_C_sf"/>
</dbReference>
<feature type="transmembrane region" description="Helical" evidence="7">
    <location>
        <begin position="56"/>
        <end position="78"/>
    </location>
</feature>
<dbReference type="SUPFAM" id="SSF82861">
    <property type="entry name" value="Mechanosensitive channel protein MscS (YggB), transmembrane region"/>
    <property type="match status" value="1"/>
</dbReference>
<dbReference type="Gene3D" id="1.10.287.1260">
    <property type="match status" value="1"/>
</dbReference>
<organism evidence="11 12">
    <name type="scientific">Corynebacterium cystitidis DSM 20524</name>
    <dbReference type="NCBI Taxonomy" id="1121357"/>
    <lineage>
        <taxon>Bacteria</taxon>
        <taxon>Bacillati</taxon>
        <taxon>Actinomycetota</taxon>
        <taxon>Actinomycetes</taxon>
        <taxon>Mycobacteriales</taxon>
        <taxon>Corynebacteriaceae</taxon>
        <taxon>Corynebacterium</taxon>
    </lineage>
</organism>
<comment type="similarity">
    <text evidence="2">Belongs to the MscS (TC 1.A.23) family.</text>
</comment>
<dbReference type="InterPro" id="IPR011014">
    <property type="entry name" value="MscS_channel_TM-2"/>
</dbReference>
<feature type="transmembrane region" description="Helical" evidence="7">
    <location>
        <begin position="15"/>
        <end position="36"/>
    </location>
</feature>
<proteinExistence type="inferred from homology"/>
<evidence type="ECO:0000313" key="12">
    <source>
        <dbReference type="Proteomes" id="UP000198929"/>
    </source>
</evidence>
<keyword evidence="3" id="KW-1003">Cell membrane</keyword>
<evidence type="ECO:0000256" key="3">
    <source>
        <dbReference type="ARBA" id="ARBA00022475"/>
    </source>
</evidence>
<evidence type="ECO:0000259" key="10">
    <source>
        <dbReference type="Pfam" id="PF21088"/>
    </source>
</evidence>
<accession>A0A1H9VV09</accession>
<dbReference type="RefSeq" id="WP_157728457.1">
    <property type="nucleotide sequence ID" value="NZ_CP047199.1"/>
</dbReference>
<gene>
    <name evidence="11" type="ORF">SAMN05661109_02410</name>
</gene>
<keyword evidence="5 7" id="KW-1133">Transmembrane helix</keyword>
<name>A0A1H9VV09_9CORY</name>
<evidence type="ECO:0000256" key="2">
    <source>
        <dbReference type="ARBA" id="ARBA00008017"/>
    </source>
</evidence>
<comment type="subcellular location">
    <subcellularLocation>
        <location evidence="1">Cell membrane</location>
        <topology evidence="1">Multi-pass membrane protein</topology>
    </subcellularLocation>
</comment>
<evidence type="ECO:0000256" key="4">
    <source>
        <dbReference type="ARBA" id="ARBA00022692"/>
    </source>
</evidence>
<dbReference type="InterPro" id="IPR045275">
    <property type="entry name" value="MscS_archaea/bacteria_type"/>
</dbReference>
<feature type="transmembrane region" description="Helical" evidence="7">
    <location>
        <begin position="84"/>
        <end position="102"/>
    </location>
</feature>
<evidence type="ECO:0000313" key="11">
    <source>
        <dbReference type="EMBL" id="SES25505.1"/>
    </source>
</evidence>
<dbReference type="Proteomes" id="UP000198929">
    <property type="component" value="Unassembled WGS sequence"/>
</dbReference>
<dbReference type="Pfam" id="PF21082">
    <property type="entry name" value="MS_channel_3rd"/>
    <property type="match status" value="1"/>
</dbReference>
<evidence type="ECO:0000256" key="5">
    <source>
        <dbReference type="ARBA" id="ARBA00022989"/>
    </source>
</evidence>
<dbReference type="InterPro" id="IPR049278">
    <property type="entry name" value="MS_channel_C"/>
</dbReference>
<dbReference type="InterPro" id="IPR049142">
    <property type="entry name" value="MS_channel_1st"/>
</dbReference>
<feature type="domain" description="Mechanosensitive ion channel MscS" evidence="8">
    <location>
        <begin position="104"/>
        <end position="172"/>
    </location>
</feature>
<dbReference type="PANTHER" id="PTHR30221:SF1">
    <property type="entry name" value="SMALL-CONDUCTANCE MECHANOSENSITIVE CHANNEL"/>
    <property type="match status" value="1"/>
</dbReference>
<sequence length="281" mass="31037">MDLNEFLRQARESIVVDWIFAIVLVIIGIVLAAWLAKRIRSFGRNYTADDGQQANAVAIVSRIVQSLVVIVVVATALRMVGIDLGPVLASAGVVGIVVGFALKDIAENYIAGTILAFRRAFVIGDEIIVADQIAGRVEELSLRYVRLRTRDGLRVYVPNSTMLTESFVNLTRNGSRRGEFVVGVSYDADLNHARQIAIDAVNSVNDLKDPSAEAWVNEFQSSSVELLVWFWYDPNLSNKGVRSKAMIAVKEAFDREGIEMPQESIQITSQRPNPFRADPAD</sequence>
<evidence type="ECO:0000256" key="6">
    <source>
        <dbReference type="ARBA" id="ARBA00023136"/>
    </source>
</evidence>
<dbReference type="InterPro" id="IPR006685">
    <property type="entry name" value="MscS_channel_2nd"/>
</dbReference>
<dbReference type="GO" id="GO:0005886">
    <property type="term" value="C:plasma membrane"/>
    <property type="evidence" value="ECO:0007669"/>
    <property type="project" value="UniProtKB-SubCell"/>
</dbReference>
<feature type="domain" description="Mechanosensitive ion channel transmembrane helices 2/3" evidence="10">
    <location>
        <begin position="67"/>
        <end position="103"/>
    </location>
</feature>
<evidence type="ECO:0000259" key="8">
    <source>
        <dbReference type="Pfam" id="PF00924"/>
    </source>
</evidence>
<dbReference type="InterPro" id="IPR023408">
    <property type="entry name" value="MscS_beta-dom_sf"/>
</dbReference>
<protein>
    <submittedName>
        <fullName evidence="11">Small-conductance mechanosensitive channel</fullName>
    </submittedName>
</protein>
<dbReference type="Gene3D" id="2.30.30.60">
    <property type="match status" value="1"/>
</dbReference>
<dbReference type="Pfam" id="PF21088">
    <property type="entry name" value="MS_channel_1st"/>
    <property type="match status" value="1"/>
</dbReference>
<dbReference type="AlphaFoldDB" id="A0A1H9VV09"/>
<dbReference type="PANTHER" id="PTHR30221">
    <property type="entry name" value="SMALL-CONDUCTANCE MECHANOSENSITIVE CHANNEL"/>
    <property type="match status" value="1"/>
</dbReference>
<feature type="domain" description="Mechanosensitive ion channel MscS C-terminal" evidence="9">
    <location>
        <begin position="179"/>
        <end position="260"/>
    </location>
</feature>